<keyword evidence="1" id="KW-0808">Transferase</keyword>
<organism evidence="6 7">
    <name type="scientific">Galendromus occidentalis</name>
    <name type="common">western predatory mite</name>
    <dbReference type="NCBI Taxonomy" id="34638"/>
    <lineage>
        <taxon>Eukaryota</taxon>
        <taxon>Metazoa</taxon>
        <taxon>Ecdysozoa</taxon>
        <taxon>Arthropoda</taxon>
        <taxon>Chelicerata</taxon>
        <taxon>Arachnida</taxon>
        <taxon>Acari</taxon>
        <taxon>Parasitiformes</taxon>
        <taxon>Mesostigmata</taxon>
        <taxon>Gamasina</taxon>
        <taxon>Phytoseioidea</taxon>
        <taxon>Phytoseiidae</taxon>
        <taxon>Typhlodrominae</taxon>
        <taxon>Galendromus</taxon>
    </lineage>
</organism>
<keyword evidence="4" id="KW-0067">ATP-binding</keyword>
<dbReference type="CTD" id="44118"/>
<comment type="similarity">
    <text evidence="4">Belongs to the ubiquitin-conjugating enzyme family.</text>
</comment>
<dbReference type="KEGG" id="goe:100904802"/>
<dbReference type="GO" id="GO:0005524">
    <property type="term" value="F:ATP binding"/>
    <property type="evidence" value="ECO:0007669"/>
    <property type="project" value="UniProtKB-UniRule"/>
</dbReference>
<dbReference type="CDD" id="cd23791">
    <property type="entry name" value="UBCc_UBE2C"/>
    <property type="match status" value="1"/>
</dbReference>
<keyword evidence="2 4" id="KW-0833">Ubl conjugation pathway</keyword>
<accession>A0AAJ6QS57</accession>
<dbReference type="PROSITE" id="PS50127">
    <property type="entry name" value="UBC_2"/>
    <property type="match status" value="1"/>
</dbReference>
<dbReference type="Gene3D" id="3.10.110.10">
    <property type="entry name" value="Ubiquitin Conjugating Enzyme"/>
    <property type="match status" value="1"/>
</dbReference>
<feature type="active site" description="Glycyl thioester intermediate" evidence="3">
    <location>
        <position position="96"/>
    </location>
</feature>
<evidence type="ECO:0000256" key="4">
    <source>
        <dbReference type="RuleBase" id="RU362109"/>
    </source>
</evidence>
<dbReference type="AlphaFoldDB" id="A0AAJ6QS57"/>
<name>A0AAJ6QS57_9ACAR</name>
<gene>
    <name evidence="7" type="primary">LOC100904802</name>
</gene>
<evidence type="ECO:0000256" key="3">
    <source>
        <dbReference type="PROSITE-ProRule" id="PRU10133"/>
    </source>
</evidence>
<evidence type="ECO:0000313" key="7">
    <source>
        <dbReference type="RefSeq" id="XP_003742046.1"/>
    </source>
</evidence>
<dbReference type="InterPro" id="IPR050113">
    <property type="entry name" value="Ub_conjugating_enzyme"/>
</dbReference>
<sequence length="164" mass="18335">MSTESKPRASQALAKRLQDELMALTMNPEVGVSAFPDGDTLYRWVGTIEGPINTAYDGLTYKLTFVFPSDYPFKPPTVMFRTPCFHPNVSKTGGICLDILSSKWSAMLDIRTILISIRSLLADPNINSPLNTTAATLWADQKEFRKVLLEEYNRDVRKVTDGNS</sequence>
<dbReference type="Pfam" id="PF00179">
    <property type="entry name" value="UQ_con"/>
    <property type="match status" value="1"/>
</dbReference>
<evidence type="ECO:0000313" key="6">
    <source>
        <dbReference type="Proteomes" id="UP000694867"/>
    </source>
</evidence>
<dbReference type="InterPro" id="IPR016135">
    <property type="entry name" value="UBQ-conjugating_enzyme/RWD"/>
</dbReference>
<dbReference type="GeneID" id="100904802"/>
<dbReference type="PROSITE" id="PS00183">
    <property type="entry name" value="UBC_1"/>
    <property type="match status" value="1"/>
</dbReference>
<dbReference type="PANTHER" id="PTHR24067">
    <property type="entry name" value="UBIQUITIN-CONJUGATING ENZYME E2"/>
    <property type="match status" value="1"/>
</dbReference>
<dbReference type="RefSeq" id="XP_003742046.1">
    <property type="nucleotide sequence ID" value="XM_003741998.1"/>
</dbReference>
<dbReference type="InterPro" id="IPR023313">
    <property type="entry name" value="UBQ-conjugating_AS"/>
</dbReference>
<keyword evidence="6" id="KW-1185">Reference proteome</keyword>
<evidence type="ECO:0000256" key="1">
    <source>
        <dbReference type="ARBA" id="ARBA00022679"/>
    </source>
</evidence>
<protein>
    <submittedName>
        <fullName evidence="7">Probable ubiquitin-conjugating enzyme E2 C isoform X2</fullName>
    </submittedName>
</protein>
<dbReference type="GO" id="GO:0016740">
    <property type="term" value="F:transferase activity"/>
    <property type="evidence" value="ECO:0007669"/>
    <property type="project" value="UniProtKB-KW"/>
</dbReference>
<dbReference type="Proteomes" id="UP000694867">
    <property type="component" value="Unplaced"/>
</dbReference>
<feature type="domain" description="UBC core" evidence="5">
    <location>
        <begin position="12"/>
        <end position="164"/>
    </location>
</feature>
<keyword evidence="4" id="KW-0547">Nucleotide-binding</keyword>
<evidence type="ECO:0000259" key="5">
    <source>
        <dbReference type="PROSITE" id="PS50127"/>
    </source>
</evidence>
<dbReference type="SUPFAM" id="SSF54495">
    <property type="entry name" value="UBC-like"/>
    <property type="match status" value="1"/>
</dbReference>
<evidence type="ECO:0000256" key="2">
    <source>
        <dbReference type="ARBA" id="ARBA00022786"/>
    </source>
</evidence>
<dbReference type="InterPro" id="IPR000608">
    <property type="entry name" value="UBC"/>
</dbReference>
<reference evidence="7" key="1">
    <citation type="submission" date="2025-08" db="UniProtKB">
        <authorList>
            <consortium name="RefSeq"/>
        </authorList>
    </citation>
    <scope>IDENTIFICATION</scope>
</reference>
<dbReference type="SMART" id="SM00212">
    <property type="entry name" value="UBCc"/>
    <property type="match status" value="1"/>
</dbReference>
<proteinExistence type="inferred from homology"/>